<proteinExistence type="inferred from homology"/>
<evidence type="ECO:0000256" key="4">
    <source>
        <dbReference type="ARBA" id="ARBA00025472"/>
    </source>
</evidence>
<dbReference type="Pfam" id="PF23552">
    <property type="entry name" value="ParB_C"/>
    <property type="match status" value="1"/>
</dbReference>
<organism evidence="7 8">
    <name type="scientific">Caulobacter hibisci</name>
    <dbReference type="NCBI Taxonomy" id="2035993"/>
    <lineage>
        <taxon>Bacteria</taxon>
        <taxon>Pseudomonadati</taxon>
        <taxon>Pseudomonadota</taxon>
        <taxon>Alphaproteobacteria</taxon>
        <taxon>Caulobacterales</taxon>
        <taxon>Caulobacteraceae</taxon>
        <taxon>Caulobacter</taxon>
    </lineage>
</organism>
<accession>A0ABS0SV26</accession>
<dbReference type="Pfam" id="PF02195">
    <property type="entry name" value="ParB_N"/>
    <property type="match status" value="1"/>
</dbReference>
<dbReference type="InterPro" id="IPR041468">
    <property type="entry name" value="HTH_ParB/Spo0J"/>
</dbReference>
<dbReference type="Gene3D" id="1.10.10.2830">
    <property type="match status" value="1"/>
</dbReference>
<evidence type="ECO:0000313" key="7">
    <source>
        <dbReference type="EMBL" id="MBI1683448.1"/>
    </source>
</evidence>
<dbReference type="NCBIfam" id="TIGR00180">
    <property type="entry name" value="parB_part"/>
    <property type="match status" value="1"/>
</dbReference>
<evidence type="ECO:0000259" key="6">
    <source>
        <dbReference type="SMART" id="SM00470"/>
    </source>
</evidence>
<keyword evidence="2" id="KW-0159">Chromosome partition</keyword>
<dbReference type="RefSeq" id="WP_198575374.1">
    <property type="nucleotide sequence ID" value="NZ_JADWOX010000003.1"/>
</dbReference>
<dbReference type="InterPro" id="IPR004437">
    <property type="entry name" value="ParB/RepB/Spo0J"/>
</dbReference>
<feature type="domain" description="ParB-like N-terminal" evidence="6">
    <location>
        <begin position="35"/>
        <end position="127"/>
    </location>
</feature>
<dbReference type="CDD" id="cd16393">
    <property type="entry name" value="SPO0J_N"/>
    <property type="match status" value="1"/>
</dbReference>
<keyword evidence="8" id="KW-1185">Reference proteome</keyword>
<dbReference type="PANTHER" id="PTHR33375:SF1">
    <property type="entry name" value="CHROMOSOME-PARTITIONING PROTEIN PARB-RELATED"/>
    <property type="match status" value="1"/>
</dbReference>
<comment type="caution">
    <text evidence="7">The sequence shown here is derived from an EMBL/GenBank/DDBJ whole genome shotgun (WGS) entry which is preliminary data.</text>
</comment>
<feature type="compositionally biased region" description="Basic and acidic residues" evidence="5">
    <location>
        <begin position="37"/>
        <end position="48"/>
    </location>
</feature>
<dbReference type="InterPro" id="IPR003115">
    <property type="entry name" value="ParB_N"/>
</dbReference>
<dbReference type="SUPFAM" id="SSF109709">
    <property type="entry name" value="KorB DNA-binding domain-like"/>
    <property type="match status" value="1"/>
</dbReference>
<evidence type="ECO:0000256" key="1">
    <source>
        <dbReference type="ARBA" id="ARBA00006295"/>
    </source>
</evidence>
<name>A0ABS0SV26_9CAUL</name>
<reference evidence="7 8" key="1">
    <citation type="submission" date="2020-11" db="EMBL/GenBank/DDBJ databases">
        <title>genome sequence of strain KACC 18849.</title>
        <authorList>
            <person name="Gao J."/>
            <person name="Zhang X."/>
        </authorList>
    </citation>
    <scope>NUCLEOTIDE SEQUENCE [LARGE SCALE GENOMIC DNA]</scope>
    <source>
        <strain evidence="7 8">KACC 18849</strain>
    </source>
</reference>
<feature type="region of interest" description="Disordered" evidence="5">
    <location>
        <begin position="1"/>
        <end position="48"/>
    </location>
</feature>
<evidence type="ECO:0000256" key="2">
    <source>
        <dbReference type="ARBA" id="ARBA00022829"/>
    </source>
</evidence>
<feature type="region of interest" description="Disordered" evidence="5">
    <location>
        <begin position="227"/>
        <end position="248"/>
    </location>
</feature>
<sequence>MSEGRRGLGRGLSALLGEVETAPAQAPGDNAGGSREAPIELLKRNPDQPRRTFREDDLVELANSISEKGVLQPILVRPAPGAPGEYQIVAGERRWRAAQRAGLKTVPIIVRELDDLAVLEIGIIENVQRADLNILEEALSYRVLMDKFGRTQDAIAQTIGKSRSHVANTLRLLALPEAVQQHLVTGALTAGHARAIATAENPAALAQQVIDGGLSVRETEALARVAQTGDATPRAKAGAPPKGPRVKDTDTQALEADLSSVLGLDVEIDHRGGAGSLIVRYATLEQLDDLCNRLTRGV</sequence>
<dbReference type="SUPFAM" id="SSF110849">
    <property type="entry name" value="ParB/Sulfiredoxin"/>
    <property type="match status" value="1"/>
</dbReference>
<comment type="similarity">
    <text evidence="1">Belongs to the ParB family.</text>
</comment>
<evidence type="ECO:0000313" key="8">
    <source>
        <dbReference type="Proteomes" id="UP000639859"/>
    </source>
</evidence>
<evidence type="ECO:0000256" key="5">
    <source>
        <dbReference type="SAM" id="MobiDB-lite"/>
    </source>
</evidence>
<dbReference type="InterPro" id="IPR036086">
    <property type="entry name" value="ParB/Sulfiredoxin_sf"/>
</dbReference>
<keyword evidence="3" id="KW-0238">DNA-binding</keyword>
<dbReference type="SMART" id="SM00470">
    <property type="entry name" value="ParB"/>
    <property type="match status" value="1"/>
</dbReference>
<gene>
    <name evidence="7" type="ORF">I4Q42_07205</name>
</gene>
<dbReference type="EMBL" id="JADWOX010000003">
    <property type="protein sequence ID" value="MBI1683448.1"/>
    <property type="molecule type" value="Genomic_DNA"/>
</dbReference>
<evidence type="ECO:0000256" key="3">
    <source>
        <dbReference type="ARBA" id="ARBA00023125"/>
    </source>
</evidence>
<dbReference type="PANTHER" id="PTHR33375">
    <property type="entry name" value="CHROMOSOME-PARTITIONING PROTEIN PARB-RELATED"/>
    <property type="match status" value="1"/>
</dbReference>
<protein>
    <submittedName>
        <fullName evidence="7">ParB/RepB/Spo0J family partition protein</fullName>
    </submittedName>
</protein>
<dbReference type="InterPro" id="IPR057240">
    <property type="entry name" value="ParB_dimer_C"/>
</dbReference>
<comment type="function">
    <text evidence="4">Involved in chromosome partition. Localize to both poles of the predivisional cell following completion of DNA replication. Binds to the DNA origin of replication.</text>
</comment>
<dbReference type="Gene3D" id="3.90.1530.30">
    <property type="match status" value="1"/>
</dbReference>
<dbReference type="InterPro" id="IPR050336">
    <property type="entry name" value="Chromosome_partition/occlusion"/>
</dbReference>
<dbReference type="Pfam" id="PF17762">
    <property type="entry name" value="HTH_ParB"/>
    <property type="match status" value="1"/>
</dbReference>
<feature type="compositionally biased region" description="Low complexity" evidence="5">
    <location>
        <begin position="231"/>
        <end position="240"/>
    </location>
</feature>
<dbReference type="Proteomes" id="UP000639859">
    <property type="component" value="Unassembled WGS sequence"/>
</dbReference>